<protein>
    <submittedName>
        <fullName evidence="2">Uncharacterized protein</fullName>
    </submittedName>
</protein>
<feature type="region of interest" description="Disordered" evidence="1">
    <location>
        <begin position="77"/>
        <end position="119"/>
    </location>
</feature>
<evidence type="ECO:0000313" key="2">
    <source>
        <dbReference type="EMBL" id="BDZ54509.1"/>
    </source>
</evidence>
<feature type="region of interest" description="Disordered" evidence="1">
    <location>
        <begin position="1"/>
        <end position="22"/>
    </location>
</feature>
<keyword evidence="3" id="KW-1185">Reference proteome</keyword>
<evidence type="ECO:0000256" key="1">
    <source>
        <dbReference type="SAM" id="MobiDB-lite"/>
    </source>
</evidence>
<name>A0ABN6YAY4_9MICO</name>
<reference evidence="3" key="1">
    <citation type="journal article" date="2019" name="Int. J. Syst. Evol. Microbiol.">
        <title>The Global Catalogue of Microorganisms (GCM) 10K type strain sequencing project: providing services to taxonomists for standard genome sequencing and annotation.</title>
        <authorList>
            <consortium name="The Broad Institute Genomics Platform"/>
            <consortium name="The Broad Institute Genome Sequencing Center for Infectious Disease"/>
            <person name="Wu L."/>
            <person name="Ma J."/>
        </authorList>
    </citation>
    <scope>NUCLEOTIDE SEQUENCE [LARGE SCALE GENOMIC DNA]</scope>
    <source>
        <strain evidence="3">NBRC 109019</strain>
    </source>
</reference>
<accession>A0ABN6YAY4</accession>
<gene>
    <name evidence="2" type="ORF">GCM10025870_15820</name>
</gene>
<organism evidence="2 3">
    <name type="scientific">Agromyces marinus</name>
    <dbReference type="NCBI Taxonomy" id="1389020"/>
    <lineage>
        <taxon>Bacteria</taxon>
        <taxon>Bacillati</taxon>
        <taxon>Actinomycetota</taxon>
        <taxon>Actinomycetes</taxon>
        <taxon>Micrococcales</taxon>
        <taxon>Microbacteriaceae</taxon>
        <taxon>Agromyces</taxon>
    </lineage>
</organism>
<proteinExistence type="predicted"/>
<sequence>MDHIEARRDVRGEGRGIRNQAVDRDCGQVHDGVEPRVTGSHAQQAVERLAVVVQVDAGESGAGGSVQVEAGDLVPVVDEPGDGGPAELARASSDSDAHGGGSLRRAVPPRYDIPEPVDL</sequence>
<dbReference type="Proteomes" id="UP001321477">
    <property type="component" value="Chromosome"/>
</dbReference>
<dbReference type="EMBL" id="AP027734">
    <property type="protein sequence ID" value="BDZ54509.1"/>
    <property type="molecule type" value="Genomic_DNA"/>
</dbReference>
<evidence type="ECO:0000313" key="3">
    <source>
        <dbReference type="Proteomes" id="UP001321477"/>
    </source>
</evidence>